<gene>
    <name evidence="11" type="primary">gspN</name>
    <name evidence="11" type="ORF">ABXR19_14230</name>
</gene>
<evidence type="ECO:0000256" key="1">
    <source>
        <dbReference type="ARBA" id="ARBA00004533"/>
    </source>
</evidence>
<evidence type="ECO:0000256" key="8">
    <source>
        <dbReference type="ARBA" id="ARBA00022927"/>
    </source>
</evidence>
<keyword evidence="6" id="KW-0997">Cell inner membrane</keyword>
<comment type="caution">
    <text evidence="11">The sequence shown here is derived from an EMBL/GenBank/DDBJ whole genome shotgun (WGS) entry which is preliminary data.</text>
</comment>
<evidence type="ECO:0000256" key="6">
    <source>
        <dbReference type="ARBA" id="ARBA00022519"/>
    </source>
</evidence>
<evidence type="ECO:0000256" key="2">
    <source>
        <dbReference type="ARBA" id="ARBA00007208"/>
    </source>
</evidence>
<evidence type="ECO:0000313" key="12">
    <source>
        <dbReference type="Proteomes" id="UP001549691"/>
    </source>
</evidence>
<evidence type="ECO:0000256" key="9">
    <source>
        <dbReference type="ARBA" id="ARBA00023136"/>
    </source>
</evidence>
<keyword evidence="9" id="KW-0472">Membrane</keyword>
<name>A0ABV2TN57_9RHOO</name>
<dbReference type="InterPro" id="IPR022792">
    <property type="entry name" value="T2SS_protein-GspN"/>
</dbReference>
<dbReference type="Pfam" id="PF01203">
    <property type="entry name" value="T2SSN"/>
    <property type="match status" value="1"/>
</dbReference>
<evidence type="ECO:0000256" key="10">
    <source>
        <dbReference type="ARBA" id="ARBA00030772"/>
    </source>
</evidence>
<dbReference type="EMBL" id="JBEWZI010000016">
    <property type="protein sequence ID" value="MET7015344.1"/>
    <property type="molecule type" value="Genomic_DNA"/>
</dbReference>
<proteinExistence type="inferred from homology"/>
<protein>
    <recommendedName>
        <fullName evidence="3">Type II secretion system protein N</fullName>
    </recommendedName>
    <alternativeName>
        <fullName evidence="10">General secretion pathway protein N</fullName>
    </alternativeName>
</protein>
<dbReference type="Proteomes" id="UP001549691">
    <property type="component" value="Unassembled WGS sequence"/>
</dbReference>
<sequence length="242" mass="25396">MKKPIWWALALGLVFIISFIVRLPAALIARALPATITLAGVNGSVWNGSASALGIDGIVAQEKLVWHFEPSALLRGSLAWQISSEHMGQPGTLRALIGLRQRALEQVKLSLPLEPLTRFNPTIAGVRLSGVLQLESARLSQGEAIKLSARLERVSSAMAAEAALLGSYQLTVDADAAGAGTLQVSPLGGPLQITGGGSFALANQAVDLTLRLKPAGDLPGLASILATLPREGDQYVLSFKRP</sequence>
<accession>A0ABV2TN57</accession>
<evidence type="ECO:0000256" key="4">
    <source>
        <dbReference type="ARBA" id="ARBA00022448"/>
    </source>
</evidence>
<organism evidence="11 12">
    <name type="scientific">Uliginosibacterium flavum</name>
    <dbReference type="NCBI Taxonomy" id="1396831"/>
    <lineage>
        <taxon>Bacteria</taxon>
        <taxon>Pseudomonadati</taxon>
        <taxon>Pseudomonadota</taxon>
        <taxon>Betaproteobacteria</taxon>
        <taxon>Rhodocyclales</taxon>
        <taxon>Zoogloeaceae</taxon>
        <taxon>Uliginosibacterium</taxon>
    </lineage>
</organism>
<dbReference type="RefSeq" id="WP_354601803.1">
    <property type="nucleotide sequence ID" value="NZ_JBEWZI010000016.1"/>
</dbReference>
<comment type="similarity">
    <text evidence="2">Belongs to the GSP N family.</text>
</comment>
<keyword evidence="5" id="KW-1003">Cell membrane</keyword>
<comment type="subcellular location">
    <subcellularLocation>
        <location evidence="1">Cell inner membrane</location>
    </subcellularLocation>
</comment>
<reference evidence="11 12" key="1">
    <citation type="submission" date="2024-07" db="EMBL/GenBank/DDBJ databases">
        <title>Uliginosibacterium flavum JJ3220;KACC:17644.</title>
        <authorList>
            <person name="Kim M.K."/>
        </authorList>
    </citation>
    <scope>NUCLEOTIDE SEQUENCE [LARGE SCALE GENOMIC DNA]</scope>
    <source>
        <strain evidence="11 12">KACC:17644</strain>
    </source>
</reference>
<evidence type="ECO:0000313" key="11">
    <source>
        <dbReference type="EMBL" id="MET7015344.1"/>
    </source>
</evidence>
<keyword evidence="4" id="KW-0813">Transport</keyword>
<keyword evidence="7" id="KW-0812">Transmembrane</keyword>
<evidence type="ECO:0000256" key="3">
    <source>
        <dbReference type="ARBA" id="ARBA00021563"/>
    </source>
</evidence>
<keyword evidence="12" id="KW-1185">Reference proteome</keyword>
<evidence type="ECO:0000256" key="7">
    <source>
        <dbReference type="ARBA" id="ARBA00022692"/>
    </source>
</evidence>
<keyword evidence="8" id="KW-0653">Protein transport</keyword>
<evidence type="ECO:0000256" key="5">
    <source>
        <dbReference type="ARBA" id="ARBA00022475"/>
    </source>
</evidence>